<comment type="caution">
    <text evidence="1">The sequence shown here is derived from an EMBL/GenBank/DDBJ whole genome shotgun (WGS) entry which is preliminary data.</text>
</comment>
<organism evidence="1 2">
    <name type="scientific">Catharanthus roseus</name>
    <name type="common">Madagascar periwinkle</name>
    <name type="synonym">Vinca rosea</name>
    <dbReference type="NCBI Taxonomy" id="4058"/>
    <lineage>
        <taxon>Eukaryota</taxon>
        <taxon>Viridiplantae</taxon>
        <taxon>Streptophyta</taxon>
        <taxon>Embryophyta</taxon>
        <taxon>Tracheophyta</taxon>
        <taxon>Spermatophyta</taxon>
        <taxon>Magnoliopsida</taxon>
        <taxon>eudicotyledons</taxon>
        <taxon>Gunneridae</taxon>
        <taxon>Pentapetalae</taxon>
        <taxon>asterids</taxon>
        <taxon>lamiids</taxon>
        <taxon>Gentianales</taxon>
        <taxon>Apocynaceae</taxon>
        <taxon>Rauvolfioideae</taxon>
        <taxon>Vinceae</taxon>
        <taxon>Catharanthinae</taxon>
        <taxon>Catharanthus</taxon>
    </lineage>
</organism>
<accession>A0ACC0A3L4</accession>
<protein>
    <submittedName>
        <fullName evidence="1">Uncharacterized protein</fullName>
    </submittedName>
</protein>
<gene>
    <name evidence="1" type="ORF">M9H77_31729</name>
</gene>
<evidence type="ECO:0000313" key="2">
    <source>
        <dbReference type="Proteomes" id="UP001060085"/>
    </source>
</evidence>
<dbReference type="Proteomes" id="UP001060085">
    <property type="component" value="Linkage Group LG07"/>
</dbReference>
<proteinExistence type="predicted"/>
<keyword evidence="2" id="KW-1185">Reference proteome</keyword>
<evidence type="ECO:0000313" key="1">
    <source>
        <dbReference type="EMBL" id="KAI5654542.1"/>
    </source>
</evidence>
<name>A0ACC0A3L4_CATRO</name>
<reference evidence="2" key="1">
    <citation type="journal article" date="2023" name="Nat. Plants">
        <title>Single-cell RNA sequencing provides a high-resolution roadmap for understanding the multicellular compartmentation of specialized metabolism.</title>
        <authorList>
            <person name="Sun S."/>
            <person name="Shen X."/>
            <person name="Li Y."/>
            <person name="Li Y."/>
            <person name="Wang S."/>
            <person name="Li R."/>
            <person name="Zhang H."/>
            <person name="Shen G."/>
            <person name="Guo B."/>
            <person name="Wei J."/>
            <person name="Xu J."/>
            <person name="St-Pierre B."/>
            <person name="Chen S."/>
            <person name="Sun C."/>
        </authorList>
    </citation>
    <scope>NUCLEOTIDE SEQUENCE [LARGE SCALE GENOMIC DNA]</scope>
</reference>
<sequence length="139" mass="15608">MGYFPFFFLIHSDVKFDLSCNDIGTLDDTSLVYPKVYLRKIIENVGDISSFLDTFMENHNEFIFLNQLMPFLSGQVEFSCNELELSNVIDSLKMSIGVSDLGYVAPISPYRKAKTTSVAKGGVATVVIRETQQSCNLEQ</sequence>
<dbReference type="EMBL" id="CM044707">
    <property type="protein sequence ID" value="KAI5654542.1"/>
    <property type="molecule type" value="Genomic_DNA"/>
</dbReference>